<dbReference type="InterPro" id="IPR010104">
    <property type="entry name" value="TonB_rcpt_bac"/>
</dbReference>
<keyword evidence="7 11" id="KW-0798">TonB box</keyword>
<keyword evidence="3 10" id="KW-1134">Transmembrane beta strand</keyword>
<comment type="caution">
    <text evidence="13">The sequence shown here is derived from an EMBL/GenBank/DDBJ whole genome shotgun (WGS) entry which is preliminary data.</text>
</comment>
<dbReference type="InterPro" id="IPR000531">
    <property type="entry name" value="Beta-barrel_TonB"/>
</dbReference>
<evidence type="ECO:0000256" key="1">
    <source>
        <dbReference type="ARBA" id="ARBA00004571"/>
    </source>
</evidence>
<evidence type="ECO:0000256" key="10">
    <source>
        <dbReference type="PROSITE-ProRule" id="PRU01360"/>
    </source>
</evidence>
<evidence type="ECO:0000259" key="12">
    <source>
        <dbReference type="SMART" id="SM00965"/>
    </source>
</evidence>
<evidence type="ECO:0000256" key="5">
    <source>
        <dbReference type="ARBA" id="ARBA00022692"/>
    </source>
</evidence>
<dbReference type="GO" id="GO:0006826">
    <property type="term" value="P:iron ion transport"/>
    <property type="evidence" value="ECO:0007669"/>
    <property type="project" value="UniProtKB-KW"/>
</dbReference>
<reference evidence="13" key="1">
    <citation type="journal article" date="2014" name="Int. J. Syst. Evol. Microbiol.">
        <title>Complete genome sequence of Corynebacterium casei LMG S-19264T (=DSM 44701T), isolated from a smear-ripened cheese.</title>
        <authorList>
            <consortium name="US DOE Joint Genome Institute (JGI-PGF)"/>
            <person name="Walter F."/>
            <person name="Albersmeier A."/>
            <person name="Kalinowski J."/>
            <person name="Ruckert C."/>
        </authorList>
    </citation>
    <scope>NUCLEOTIDE SEQUENCE</scope>
    <source>
        <strain evidence="13">KCTC 32296</strain>
    </source>
</reference>
<evidence type="ECO:0000256" key="2">
    <source>
        <dbReference type="ARBA" id="ARBA00022448"/>
    </source>
</evidence>
<comment type="similarity">
    <text evidence="10 11">Belongs to the TonB-dependent receptor family.</text>
</comment>
<evidence type="ECO:0000313" key="14">
    <source>
        <dbReference type="Proteomes" id="UP000662572"/>
    </source>
</evidence>
<dbReference type="Gene3D" id="2.170.130.10">
    <property type="entry name" value="TonB-dependent receptor, plug domain"/>
    <property type="match status" value="1"/>
</dbReference>
<dbReference type="InterPro" id="IPR039426">
    <property type="entry name" value="TonB-dep_rcpt-like"/>
</dbReference>
<dbReference type="SMART" id="SM00965">
    <property type="entry name" value="STN"/>
    <property type="match status" value="1"/>
</dbReference>
<dbReference type="PANTHER" id="PTHR40980">
    <property type="entry name" value="PLUG DOMAIN-CONTAINING PROTEIN"/>
    <property type="match status" value="1"/>
</dbReference>
<dbReference type="InterPro" id="IPR036942">
    <property type="entry name" value="Beta-barrel_TonB_sf"/>
</dbReference>
<name>A0A918UU85_9CAUL</name>
<accession>A0A918UU85</accession>
<evidence type="ECO:0000256" key="8">
    <source>
        <dbReference type="ARBA" id="ARBA00023136"/>
    </source>
</evidence>
<keyword evidence="9 10" id="KW-0998">Cell outer membrane</keyword>
<protein>
    <recommendedName>
        <fullName evidence="12">Secretin/TonB short N-terminal domain-containing protein</fullName>
    </recommendedName>
</protein>
<organism evidence="13 14">
    <name type="scientific">Asticcacaulis endophyticus</name>
    <dbReference type="NCBI Taxonomy" id="1395890"/>
    <lineage>
        <taxon>Bacteria</taxon>
        <taxon>Pseudomonadati</taxon>
        <taxon>Pseudomonadota</taxon>
        <taxon>Alphaproteobacteria</taxon>
        <taxon>Caulobacterales</taxon>
        <taxon>Caulobacteraceae</taxon>
        <taxon>Asticcacaulis</taxon>
    </lineage>
</organism>
<keyword evidence="2 10" id="KW-0813">Transport</keyword>
<evidence type="ECO:0000256" key="9">
    <source>
        <dbReference type="ARBA" id="ARBA00023237"/>
    </source>
</evidence>
<dbReference type="InterPro" id="IPR012910">
    <property type="entry name" value="Plug_dom"/>
</dbReference>
<dbReference type="Gene3D" id="3.55.50.30">
    <property type="match status" value="1"/>
</dbReference>
<dbReference type="SUPFAM" id="SSF56935">
    <property type="entry name" value="Porins"/>
    <property type="match status" value="1"/>
</dbReference>
<evidence type="ECO:0000256" key="11">
    <source>
        <dbReference type="RuleBase" id="RU003357"/>
    </source>
</evidence>
<comment type="subcellular location">
    <subcellularLocation>
        <location evidence="1 10">Cell outer membrane</location>
        <topology evidence="1 10">Multi-pass membrane protein</topology>
    </subcellularLocation>
</comment>
<dbReference type="PANTHER" id="PTHR40980:SF4">
    <property type="entry name" value="TONB-DEPENDENT RECEPTOR-LIKE BETA-BARREL DOMAIN-CONTAINING PROTEIN"/>
    <property type="match status" value="1"/>
</dbReference>
<dbReference type="NCBIfam" id="TIGR01782">
    <property type="entry name" value="TonB-Xanth-Caul"/>
    <property type="match status" value="1"/>
</dbReference>
<reference evidence="13" key="2">
    <citation type="submission" date="2020-09" db="EMBL/GenBank/DDBJ databases">
        <authorList>
            <person name="Sun Q."/>
            <person name="Kim S."/>
        </authorList>
    </citation>
    <scope>NUCLEOTIDE SEQUENCE</scope>
    <source>
        <strain evidence="13">KCTC 32296</strain>
    </source>
</reference>
<proteinExistence type="inferred from homology"/>
<keyword evidence="5 10" id="KW-0812">Transmembrane</keyword>
<dbReference type="GO" id="GO:0009279">
    <property type="term" value="C:cell outer membrane"/>
    <property type="evidence" value="ECO:0007669"/>
    <property type="project" value="UniProtKB-SubCell"/>
</dbReference>
<dbReference type="Pfam" id="PF07715">
    <property type="entry name" value="Plug"/>
    <property type="match status" value="1"/>
</dbReference>
<dbReference type="InterPro" id="IPR037066">
    <property type="entry name" value="Plug_dom_sf"/>
</dbReference>
<evidence type="ECO:0000313" key="13">
    <source>
        <dbReference type="EMBL" id="GGZ33223.1"/>
    </source>
</evidence>
<sequence length="1084" mass="118861">MGAAFTGDLNVTTKFRLVQGLSVLALMAGGMAAPLMVQAQTQVTATQSFKIASKDLSAALKDYSKATGLQVMVDPDLVRGKRSAGVSGSLTARDALTQLLKGTGLSADISGGSVVVRAVPVVTAATSGTATAAPVADAEIETVVVRGYAAAMRESLDNKRKNKNISDRVSADDMGNLPVANVAEALAKVPGVNAVRDSRTGEGDRITVRGLSTELNNYTMNGVKMSGAGSRDAQFYRGVRLSFLPPEGISGITVHKTIMPNMDGDALGGTVEIDTPTAFSFKKDTHIGLSVQGGVMDKFDNPTSSKAAISFARKFSDRLGVFVTASYSKRNTQFEENGGDGDSQPRTWYSNSETLDVDLNDFVFRGMQIATGETEVERKGLNGSLDWRGDDHEFHLRGTYNEYNEKEFSTRLNFRNDTGQFSRRLTQVNLGDTTLKSPDQMIIGSDSRGNIYGYTTAQIIDRPTVKVIIDGKETMVGDGVITDQDMTSTANANSLYSLNGASGVWDPQGFRLRRFWEGSYSTGLLSSLNFGGKSRFGQLTVDYDLSVSKSEDESDGDYELEFRSNKYRWLGNEGVGVDSSGDSRYPKWVLNDAGLKAVHDPANYAFSGLEAGVSSVREDLKQAQFNLNYEFNHDWLRNFKAGAKYYKSDRTKFEGSFLNLDMDGTLADFAPFYGDPVNSLFDGEYSGDYRLGIVLDNDKMLAELARATAGTSTFFDGEALTPDAATISDEDSFGFEEQVTALYAMGEAEFGKLQVIAGARIEKTENTVRAWTMDPKIGNEYNLTQSDFTNVLPSIHATYKFRPDLFLRGAIWTSFARPDIARMSSANEYGYNVDPDGDGDENPTADWELVSIAKGNPDLKPMEAINYDLSLEWYNGKTGAYSVAVYYKDIENFLFRSSSSNIRNGTTGENEDPNGVVISMPNNGKKATVEGMEVSARQIFHWLPSPLDGFGIGFNGTFQTSEAVTGLSWHPDGYTLPLMETPERVLNLELFYEKHGWEGYIAVNHQSEMLNGIQDFGNNPYEQDYTFVDMKVRKALTQKATVSLDVQNMFDEHTYWISYGPTEASSRAFIKNGRTINLSFSYVY</sequence>
<dbReference type="EMBL" id="BMZB01000002">
    <property type="protein sequence ID" value="GGZ33223.1"/>
    <property type="molecule type" value="Genomic_DNA"/>
</dbReference>
<keyword evidence="4" id="KW-0410">Iron transport</keyword>
<dbReference type="AlphaFoldDB" id="A0A918UU85"/>
<keyword evidence="6" id="KW-0408">Iron</keyword>
<keyword evidence="8 10" id="KW-0472">Membrane</keyword>
<feature type="domain" description="Secretin/TonB short N-terminal" evidence="12">
    <location>
        <begin position="69"/>
        <end position="119"/>
    </location>
</feature>
<dbReference type="Pfam" id="PF07660">
    <property type="entry name" value="STN"/>
    <property type="match status" value="1"/>
</dbReference>
<evidence type="ECO:0000256" key="4">
    <source>
        <dbReference type="ARBA" id="ARBA00022496"/>
    </source>
</evidence>
<dbReference type="InterPro" id="IPR011662">
    <property type="entry name" value="Secretin/TonB_short_N"/>
</dbReference>
<keyword evidence="14" id="KW-1185">Reference proteome</keyword>
<keyword evidence="4" id="KW-0406">Ion transport</keyword>
<dbReference type="Gene3D" id="2.40.170.20">
    <property type="entry name" value="TonB-dependent receptor, beta-barrel domain"/>
    <property type="match status" value="1"/>
</dbReference>
<gene>
    <name evidence="13" type="ORF">GCM10011273_19400</name>
</gene>
<dbReference type="PROSITE" id="PS52016">
    <property type="entry name" value="TONB_DEPENDENT_REC_3"/>
    <property type="match status" value="1"/>
</dbReference>
<dbReference type="Proteomes" id="UP000662572">
    <property type="component" value="Unassembled WGS sequence"/>
</dbReference>
<dbReference type="Pfam" id="PF00593">
    <property type="entry name" value="TonB_dep_Rec_b-barrel"/>
    <property type="match status" value="1"/>
</dbReference>
<evidence type="ECO:0000256" key="7">
    <source>
        <dbReference type="ARBA" id="ARBA00023077"/>
    </source>
</evidence>
<evidence type="ECO:0000256" key="6">
    <source>
        <dbReference type="ARBA" id="ARBA00023004"/>
    </source>
</evidence>
<evidence type="ECO:0000256" key="3">
    <source>
        <dbReference type="ARBA" id="ARBA00022452"/>
    </source>
</evidence>